<protein>
    <submittedName>
        <fullName evidence="3">Gfo/Idh/MocA family oxidoreductase</fullName>
    </submittedName>
</protein>
<dbReference type="InterPro" id="IPR055170">
    <property type="entry name" value="GFO_IDH_MocA-like_dom"/>
</dbReference>
<accession>A0A7J3WCB1</accession>
<evidence type="ECO:0000313" key="3">
    <source>
        <dbReference type="EMBL" id="HHN52378.1"/>
    </source>
</evidence>
<dbReference type="SUPFAM" id="SSF51735">
    <property type="entry name" value="NAD(P)-binding Rossmann-fold domains"/>
    <property type="match status" value="1"/>
</dbReference>
<dbReference type="PANTHER" id="PTHR43377">
    <property type="entry name" value="BILIVERDIN REDUCTASE A"/>
    <property type="match status" value="1"/>
</dbReference>
<dbReference type="Pfam" id="PF22725">
    <property type="entry name" value="GFO_IDH_MocA_C3"/>
    <property type="match status" value="1"/>
</dbReference>
<feature type="domain" description="GFO/IDH/MocA-like oxidoreductase" evidence="2">
    <location>
        <begin position="133"/>
        <end position="257"/>
    </location>
</feature>
<comment type="caution">
    <text evidence="3">The sequence shown here is derived from an EMBL/GenBank/DDBJ whole genome shotgun (WGS) entry which is preliminary data.</text>
</comment>
<dbReference type="InterPro" id="IPR036291">
    <property type="entry name" value="NAD(P)-bd_dom_sf"/>
</dbReference>
<dbReference type="AlphaFoldDB" id="A0A7J3WCB1"/>
<dbReference type="Pfam" id="PF01408">
    <property type="entry name" value="GFO_IDH_MocA"/>
    <property type="match status" value="1"/>
</dbReference>
<reference evidence="3" key="1">
    <citation type="journal article" date="2020" name="mSystems">
        <title>Genome- and Community-Level Interaction Insights into Carbon Utilization and Element Cycling Functions of Hydrothermarchaeota in Hydrothermal Sediment.</title>
        <authorList>
            <person name="Zhou Z."/>
            <person name="Liu Y."/>
            <person name="Xu W."/>
            <person name="Pan J."/>
            <person name="Luo Z.H."/>
            <person name="Li M."/>
        </authorList>
    </citation>
    <scope>NUCLEOTIDE SEQUENCE [LARGE SCALE GENOMIC DNA]</scope>
    <source>
        <strain evidence="3">SpSt-1073</strain>
    </source>
</reference>
<evidence type="ECO:0000259" key="2">
    <source>
        <dbReference type="Pfam" id="PF22725"/>
    </source>
</evidence>
<dbReference type="InterPro" id="IPR051450">
    <property type="entry name" value="Gfo/Idh/MocA_Oxidoreductases"/>
</dbReference>
<dbReference type="InterPro" id="IPR000683">
    <property type="entry name" value="Gfo/Idh/MocA-like_OxRdtase_N"/>
</dbReference>
<evidence type="ECO:0000259" key="1">
    <source>
        <dbReference type="Pfam" id="PF01408"/>
    </source>
</evidence>
<dbReference type="GO" id="GO:0000166">
    <property type="term" value="F:nucleotide binding"/>
    <property type="evidence" value="ECO:0007669"/>
    <property type="project" value="InterPro"/>
</dbReference>
<sequence length="335" mass="37596">MTEKIKVGFAGVAHFHADSYVQCFKMIPNVEVVGVFERDRELANQFSEKFGPKVYESMQALLRDVDAVVVASENAFHYEYAANAVESGKHVLCEKPMTIDLEQADKLVKLVEKNHVKFQMCYVMRYHAVTSLAKGLVDEGRIGKLLSIVGTNKLNRSLVLLRGWFTQKSLSGGGAVMDHTVHLSDLIRWYTGSEIEEVYTEIGRNVNEKLNVEDNFLTTVRTQNHVLGHIDGSWTYSSGHFTWGDVTLEILGTEGLIYIDAFRQNINFIGNEKPSDRLSWHYYGCNADLSLVKDFIRCIVEDAQPIADVYDGRQGVAVTLASYESSSVGRAVKPK</sequence>
<organism evidence="3">
    <name type="scientific">Caldiarchaeum subterraneum</name>
    <dbReference type="NCBI Taxonomy" id="311458"/>
    <lineage>
        <taxon>Archaea</taxon>
        <taxon>Nitrososphaerota</taxon>
        <taxon>Candidatus Caldarchaeales</taxon>
        <taxon>Candidatus Caldarchaeaceae</taxon>
        <taxon>Candidatus Caldarchaeum</taxon>
    </lineage>
</organism>
<gene>
    <name evidence="3" type="ORF">ENM30_03585</name>
</gene>
<proteinExistence type="predicted"/>
<feature type="domain" description="Gfo/Idh/MocA-like oxidoreductase N-terminal" evidence="1">
    <location>
        <begin position="5"/>
        <end position="120"/>
    </location>
</feature>
<name>A0A7J3WCB1_CALS0</name>
<dbReference type="EMBL" id="DRXG01000080">
    <property type="protein sequence ID" value="HHN52378.1"/>
    <property type="molecule type" value="Genomic_DNA"/>
</dbReference>
<dbReference type="Gene3D" id="3.40.50.720">
    <property type="entry name" value="NAD(P)-binding Rossmann-like Domain"/>
    <property type="match status" value="1"/>
</dbReference>
<dbReference type="SUPFAM" id="SSF55347">
    <property type="entry name" value="Glyceraldehyde-3-phosphate dehydrogenase-like, C-terminal domain"/>
    <property type="match status" value="1"/>
</dbReference>
<dbReference type="PANTHER" id="PTHR43377:SF1">
    <property type="entry name" value="BILIVERDIN REDUCTASE A"/>
    <property type="match status" value="1"/>
</dbReference>
<dbReference type="Gene3D" id="3.30.360.10">
    <property type="entry name" value="Dihydrodipicolinate Reductase, domain 2"/>
    <property type="match status" value="1"/>
</dbReference>